<dbReference type="Gene3D" id="3.15.10.40">
    <property type="entry name" value="Uncharacterised protein PF07273, DUF1439"/>
    <property type="match status" value="1"/>
</dbReference>
<name>A0A5B7Y9M7_9ALTE</name>
<dbReference type="Proteomes" id="UP000304912">
    <property type="component" value="Chromosome"/>
</dbReference>
<evidence type="ECO:0000313" key="3">
    <source>
        <dbReference type="Proteomes" id="UP000304912"/>
    </source>
</evidence>
<dbReference type="AlphaFoldDB" id="A0A5B7Y9M7"/>
<feature type="chain" id="PRO_5022896096" description="DUF1439 domain-containing protein" evidence="1">
    <location>
        <begin position="24"/>
        <end position="173"/>
    </location>
</feature>
<accession>A0A5B7Y9M7</accession>
<protein>
    <recommendedName>
        <fullName evidence="4">DUF1439 domain-containing protein</fullName>
    </recommendedName>
</protein>
<sequence length="173" mass="19483">MGQRFIKRVWVAIALSVVFMAQAQAFSVKLSQSDLNQMVKAAFPQTQQYQGIDAVFTDPSIELGVANQLKIQVTMTANRADQRVKARAAFDGTLDYSGANRTLEIIQPRMTDFEVLEHNLTQDAHLLDEVKQLKNKPAPMILLLDLKQIKLPLLGNQVPRSVAIRDHRLVIEF</sequence>
<feature type="signal peptide" evidence="1">
    <location>
        <begin position="1"/>
        <end position="23"/>
    </location>
</feature>
<evidence type="ECO:0000256" key="1">
    <source>
        <dbReference type="SAM" id="SignalP"/>
    </source>
</evidence>
<dbReference type="OrthoDB" id="6385169at2"/>
<proteinExistence type="predicted"/>
<keyword evidence="1" id="KW-0732">Signal</keyword>
<evidence type="ECO:0008006" key="4">
    <source>
        <dbReference type="Google" id="ProtNLM"/>
    </source>
</evidence>
<evidence type="ECO:0000313" key="2">
    <source>
        <dbReference type="EMBL" id="QCZ92095.1"/>
    </source>
</evidence>
<keyword evidence="3" id="KW-1185">Reference proteome</keyword>
<gene>
    <name evidence="2" type="ORF">FBQ74_00775</name>
</gene>
<dbReference type="KEGG" id="salk:FBQ74_00775"/>
<dbReference type="RefSeq" id="WP_139754858.1">
    <property type="nucleotide sequence ID" value="NZ_CP039852.1"/>
</dbReference>
<dbReference type="EMBL" id="CP039852">
    <property type="protein sequence ID" value="QCZ92095.1"/>
    <property type="molecule type" value="Genomic_DNA"/>
</dbReference>
<reference evidence="2 3" key="1">
    <citation type="submission" date="2019-04" db="EMBL/GenBank/DDBJ databases">
        <title>Salinimonas iocasae sp. nov., a halophilic bacterium isolated from the outer tube casing of tubeworms in Okinawa Trough.</title>
        <authorList>
            <person name="Zhang H."/>
            <person name="Wang H."/>
            <person name="Li C."/>
        </authorList>
    </citation>
    <scope>NUCLEOTIDE SEQUENCE [LARGE SCALE GENOMIC DNA]</scope>
    <source>
        <strain evidence="2 3">KX18D6</strain>
    </source>
</reference>
<organism evidence="2 3">
    <name type="scientific">Salinimonas iocasae</name>
    <dbReference type="NCBI Taxonomy" id="2572577"/>
    <lineage>
        <taxon>Bacteria</taxon>
        <taxon>Pseudomonadati</taxon>
        <taxon>Pseudomonadota</taxon>
        <taxon>Gammaproteobacteria</taxon>
        <taxon>Alteromonadales</taxon>
        <taxon>Alteromonadaceae</taxon>
        <taxon>Alteromonas/Salinimonas group</taxon>
        <taxon>Salinimonas</taxon>
    </lineage>
</organism>